<dbReference type="SUPFAM" id="SSF82895">
    <property type="entry name" value="TSP-1 type 1 repeat"/>
    <property type="match status" value="1"/>
</dbReference>
<keyword evidence="2" id="KW-1185">Reference proteome</keyword>
<organism evidence="1 2">
    <name type="scientific">Mytilus edulis</name>
    <name type="common">Blue mussel</name>
    <dbReference type="NCBI Taxonomy" id="6550"/>
    <lineage>
        <taxon>Eukaryota</taxon>
        <taxon>Metazoa</taxon>
        <taxon>Spiralia</taxon>
        <taxon>Lophotrochozoa</taxon>
        <taxon>Mollusca</taxon>
        <taxon>Bivalvia</taxon>
        <taxon>Autobranchia</taxon>
        <taxon>Pteriomorphia</taxon>
        <taxon>Mytilida</taxon>
        <taxon>Mytiloidea</taxon>
        <taxon>Mytilidae</taxon>
        <taxon>Mytilinae</taxon>
        <taxon>Mytilus</taxon>
    </lineage>
</organism>
<proteinExistence type="predicted"/>
<comment type="caution">
    <text evidence="1">The sequence shown here is derived from an EMBL/GenBank/DDBJ whole genome shotgun (WGS) entry which is preliminary data.</text>
</comment>
<dbReference type="OrthoDB" id="543966at2759"/>
<dbReference type="AlphaFoldDB" id="A0A8S3VB75"/>
<protein>
    <submittedName>
        <fullName evidence="1">Uncharacterized protein</fullName>
    </submittedName>
</protein>
<reference evidence="1" key="1">
    <citation type="submission" date="2021-03" db="EMBL/GenBank/DDBJ databases">
        <authorList>
            <person name="Bekaert M."/>
        </authorList>
    </citation>
    <scope>NUCLEOTIDE SEQUENCE</scope>
</reference>
<name>A0A8S3VB75_MYTED</name>
<gene>
    <name evidence="1" type="ORF">MEDL_66588</name>
</gene>
<sequence>MGSCSKSCDYGGVKTRFRTQAISQKGRGKFCTGNAIEYYSCFNKCCLRSYNCLKTRNVYPKRRYVIMIMIVEIGKMKKMQKSCSIKYTSWNNAGRGNAAYLDRHHLYCHGNGILNMFELERSGNEIRYKYRCCDVFIRPYNQHKFSTRETTNSFTYDGSQNTVYLDRQYITCSGYGLLQSMKLVRNAGHTSWRYEYVCKHVLGDYGLRLGCYEYSTGFTKDGDGQNYYLDRQHVSCPHDHFMQYIHLNRNSDHTRIRYTIRCCEIIVP</sequence>
<accession>A0A8S3VB75</accession>
<dbReference type="InterPro" id="IPR036383">
    <property type="entry name" value="TSP1_rpt_sf"/>
</dbReference>
<dbReference type="EMBL" id="CAJPWZ010003259">
    <property type="protein sequence ID" value="CAG2254987.1"/>
    <property type="molecule type" value="Genomic_DNA"/>
</dbReference>
<dbReference type="Proteomes" id="UP000683360">
    <property type="component" value="Unassembled WGS sequence"/>
</dbReference>
<evidence type="ECO:0000313" key="2">
    <source>
        <dbReference type="Proteomes" id="UP000683360"/>
    </source>
</evidence>
<evidence type="ECO:0000313" key="1">
    <source>
        <dbReference type="EMBL" id="CAG2254987.1"/>
    </source>
</evidence>